<dbReference type="InterPro" id="IPR054738">
    <property type="entry name" value="Siphovirus-type_tail_C"/>
</dbReference>
<reference evidence="2 3" key="1">
    <citation type="submission" date="2019-06" db="EMBL/GenBank/DDBJ databases">
        <title>Sequencing the genomes of 1000 actinobacteria strains.</title>
        <authorList>
            <person name="Klenk H.-P."/>
        </authorList>
    </citation>
    <scope>NUCLEOTIDE SEQUENCE [LARGE SCALE GENOMIC DNA]</scope>
    <source>
        <strain evidence="2 3">DSM 41649</strain>
    </source>
</reference>
<accession>A0A561EMX0</accession>
<evidence type="ECO:0000313" key="3">
    <source>
        <dbReference type="Proteomes" id="UP000318416"/>
    </source>
</evidence>
<evidence type="ECO:0000313" key="2">
    <source>
        <dbReference type="EMBL" id="TWE16965.1"/>
    </source>
</evidence>
<keyword evidence="3" id="KW-1185">Reference proteome</keyword>
<dbReference type="RefSeq" id="WP_145789449.1">
    <property type="nucleotide sequence ID" value="NZ_BAAABR010000054.1"/>
</dbReference>
<organism evidence="2 3">
    <name type="scientific">Kitasatospora atroaurantiaca</name>
    <dbReference type="NCBI Taxonomy" id="285545"/>
    <lineage>
        <taxon>Bacteria</taxon>
        <taxon>Bacillati</taxon>
        <taxon>Actinomycetota</taxon>
        <taxon>Actinomycetes</taxon>
        <taxon>Kitasatosporales</taxon>
        <taxon>Streptomycetaceae</taxon>
        <taxon>Kitasatospora</taxon>
    </lineage>
</organism>
<name>A0A561EMX0_9ACTN</name>
<sequence>MAAVLADWQLDVAGVVIGHGTDVLIEDIQGLGTAPLRTGDVPIPGEDGVFAGVDLQEARTVRILAGIRAAANPALVLDRLGALVRAGSDEAIRLTAGRLAVLRAKRPGQAARCLFGRVRRVEASTVARAVHGWIPIEIEFQATDPLWQADAVSGVTLPLDVSSAKGGFSAPLVAPITTGVANPSARPGWLISAGDRPAWPSIRITGPVTNARLWIVETGRALELALSLGDGEYVQIETRPGTRTVLRNGTGNVAGALTSTSRLDRFRIPPGRSELRWTATDYTNTARLAVTWRDAYTAL</sequence>
<feature type="domain" description="Siphovirus-type tail component C-terminal" evidence="1">
    <location>
        <begin position="194"/>
        <end position="296"/>
    </location>
</feature>
<comment type="caution">
    <text evidence="2">The sequence shown here is derived from an EMBL/GenBank/DDBJ whole genome shotgun (WGS) entry which is preliminary data.</text>
</comment>
<dbReference type="Proteomes" id="UP000318416">
    <property type="component" value="Unassembled WGS sequence"/>
</dbReference>
<proteinExistence type="predicted"/>
<protein>
    <submittedName>
        <fullName evidence="2">Tail protein</fullName>
    </submittedName>
</protein>
<dbReference type="AlphaFoldDB" id="A0A561EMX0"/>
<evidence type="ECO:0000259" key="1">
    <source>
        <dbReference type="Pfam" id="PF22768"/>
    </source>
</evidence>
<dbReference type="Pfam" id="PF22768">
    <property type="entry name" value="SPP1_Dit"/>
    <property type="match status" value="1"/>
</dbReference>
<dbReference type="OrthoDB" id="3985590at2"/>
<gene>
    <name evidence="2" type="ORF">FB465_1960</name>
</gene>
<dbReference type="EMBL" id="VIVR01000001">
    <property type="protein sequence ID" value="TWE16965.1"/>
    <property type="molecule type" value="Genomic_DNA"/>
</dbReference>